<evidence type="ECO:0000313" key="3">
    <source>
        <dbReference type="Proteomes" id="UP000664601"/>
    </source>
</evidence>
<dbReference type="SUPFAM" id="SSF51366">
    <property type="entry name" value="Ribulose-phoshate binding barrel"/>
    <property type="match status" value="1"/>
</dbReference>
<dbReference type="InterPro" id="IPR057238">
    <property type="entry name" value="DUF7916"/>
</dbReference>
<evidence type="ECO:0000313" key="2">
    <source>
        <dbReference type="EMBL" id="MBO1308569.1"/>
    </source>
</evidence>
<sequence length="297" mass="32312">MKRLISCSASDYKNMTREDFKQSIVSSEGRTIMGETVVTAAPLLEGVTNAEVMAAFGVDLIVLNEFDVFEKKIEGFYDCENPIEELKKLTGRPVGINLEPVDETAVVLDDKVVISEGRKVHRESVIAAENLKVDFITITGNPSTGVSNESIKNSIEMVRGNFSGLIFAGKMHGAGVSEEVVNTPELKEYIRLGADGILIPTVGTVPGLSEEKASEAVREVKKLGGLVINAMGTSQESADEDTIREFGLSNKRVGGDIHHIGDGGYGRMPIPENIMKLSVTVRGKRHAYFRMSQSIHR</sequence>
<feature type="domain" description="DUF7916" evidence="1">
    <location>
        <begin position="5"/>
        <end position="297"/>
    </location>
</feature>
<proteinExistence type="predicted"/>
<name>A0ABS3LJN8_9ENTE</name>
<organism evidence="2 3">
    <name type="scientific">Candidatus Enterococcus moelleringii</name>
    <dbReference type="NCBI Taxonomy" id="2815325"/>
    <lineage>
        <taxon>Bacteria</taxon>
        <taxon>Bacillati</taxon>
        <taxon>Bacillota</taxon>
        <taxon>Bacilli</taxon>
        <taxon>Lactobacillales</taxon>
        <taxon>Enterococcaceae</taxon>
        <taxon>Enterococcus</taxon>
    </lineage>
</organism>
<dbReference type="RefSeq" id="WP_207675561.1">
    <property type="nucleotide sequence ID" value="NZ_JAFREM010000037.1"/>
</dbReference>
<dbReference type="Proteomes" id="UP000664601">
    <property type="component" value="Unassembled WGS sequence"/>
</dbReference>
<dbReference type="Pfam" id="PF25509">
    <property type="entry name" value="DUF7916"/>
    <property type="match status" value="1"/>
</dbReference>
<evidence type="ECO:0000259" key="1">
    <source>
        <dbReference type="Pfam" id="PF25509"/>
    </source>
</evidence>
<accession>A0ABS3LJN8</accession>
<keyword evidence="3" id="KW-1185">Reference proteome</keyword>
<reference evidence="2 3" key="1">
    <citation type="submission" date="2021-03" db="EMBL/GenBank/DDBJ databases">
        <title>Enterococcal diversity collection.</title>
        <authorList>
            <person name="Gilmore M.S."/>
            <person name="Schwartzman J."/>
            <person name="Van Tyne D."/>
            <person name="Martin M."/>
            <person name="Earl A.M."/>
            <person name="Manson A.L."/>
            <person name="Straub T."/>
            <person name="Salamzade R."/>
            <person name="Saavedra J."/>
            <person name="Lebreton F."/>
            <person name="Prichula J."/>
            <person name="Schaufler K."/>
            <person name="Gaca A."/>
            <person name="Sgardioli B."/>
            <person name="Wagenaar J."/>
            <person name="Strong T."/>
        </authorList>
    </citation>
    <scope>NUCLEOTIDE SEQUENCE [LARGE SCALE GENOMIC DNA]</scope>
    <source>
        <strain evidence="2 3">669A</strain>
    </source>
</reference>
<gene>
    <name evidence="2" type="ORF">JZO70_20510</name>
</gene>
<dbReference type="InterPro" id="IPR011060">
    <property type="entry name" value="RibuloseP-bd_barrel"/>
</dbReference>
<protein>
    <submittedName>
        <fullName evidence="2">Haloacid dehalogenase-like hydrolase</fullName>
    </submittedName>
</protein>
<comment type="caution">
    <text evidence="2">The sequence shown here is derived from an EMBL/GenBank/DDBJ whole genome shotgun (WGS) entry which is preliminary data.</text>
</comment>
<dbReference type="EMBL" id="JAFREM010000037">
    <property type="protein sequence ID" value="MBO1308569.1"/>
    <property type="molecule type" value="Genomic_DNA"/>
</dbReference>